<accession>A0AAI8YEU4</accession>
<organism evidence="1 2">
    <name type="scientific">Anthostomella pinea</name>
    <dbReference type="NCBI Taxonomy" id="933095"/>
    <lineage>
        <taxon>Eukaryota</taxon>
        <taxon>Fungi</taxon>
        <taxon>Dikarya</taxon>
        <taxon>Ascomycota</taxon>
        <taxon>Pezizomycotina</taxon>
        <taxon>Sordariomycetes</taxon>
        <taxon>Xylariomycetidae</taxon>
        <taxon>Xylariales</taxon>
        <taxon>Xylariaceae</taxon>
        <taxon>Anthostomella</taxon>
    </lineage>
</organism>
<name>A0AAI8YEU4_9PEZI</name>
<reference evidence="1" key="1">
    <citation type="submission" date="2023-10" db="EMBL/GenBank/DDBJ databases">
        <authorList>
            <person name="Hackl T."/>
        </authorList>
    </citation>
    <scope>NUCLEOTIDE SEQUENCE</scope>
</reference>
<evidence type="ECO:0000313" key="2">
    <source>
        <dbReference type="Proteomes" id="UP001295740"/>
    </source>
</evidence>
<keyword evidence="2" id="KW-1185">Reference proteome</keyword>
<proteinExistence type="predicted"/>
<dbReference type="AlphaFoldDB" id="A0AAI8YEU4"/>
<gene>
    <name evidence="1" type="ORF">KHLLAP_LOCUS5146</name>
</gene>
<evidence type="ECO:0000313" key="1">
    <source>
        <dbReference type="EMBL" id="CAJ2504678.1"/>
    </source>
</evidence>
<dbReference type="Proteomes" id="UP001295740">
    <property type="component" value="Unassembled WGS sequence"/>
</dbReference>
<sequence length="150" mass="16654">MGVGRWEEELELQAQDTGYSDMLEVQLGKERRHYQYPQDANGQAEWSKETEVATHKLPRDDVRVLADLIRRACQYQVSERLDLTGIMDHEWFDGRERFPAGNSTLANDDGGPIAENAGDVGKVAHVAATTAKDSALGQSHTFEGVEAPQV</sequence>
<comment type="caution">
    <text evidence="1">The sequence shown here is derived from an EMBL/GenBank/DDBJ whole genome shotgun (WGS) entry which is preliminary data.</text>
</comment>
<protein>
    <submittedName>
        <fullName evidence="1">Uu.00g120720.m01.CDS01</fullName>
    </submittedName>
</protein>
<dbReference type="EMBL" id="CAUWAG010000007">
    <property type="protein sequence ID" value="CAJ2504678.1"/>
    <property type="molecule type" value="Genomic_DNA"/>
</dbReference>